<sequence>MQADIAPTDIVGWDIGGAHLKASWLSAEGQVMAVYQEPCPLWQGLEKLEYALTNILARVPHQLTLHVITMSGELVDLFSNRAEGVAKIIDLTQQVLKQQTLLVYAGQLGFISAQQVTPEYIDKIASANWLASATYAARQQEQGLLVDIGSTTTDILLFHNKQLDVLGYTDFQRLSSGELVYTGIVRTAVMAVTQSVYFAGKEVGVMSEYFATMADVYRLTNELDERHDQSDTADGHAKTVQASTRRLARMVGCDVEDFPAAQWLQLAYAIREQQLCRIQSACEQQLLRTDHTINKRIIGAGVGRFLAREIASRLGIEYRDFNTLFLTTAQKTAMQIADCAPAVAVAYLAIEGACKSNIC</sequence>
<protein>
    <submittedName>
        <fullName evidence="2">H4MPT-linked C1 transfer pathway protein</fullName>
    </submittedName>
</protein>
<dbReference type="EMBL" id="LPUF01000001">
    <property type="protein sequence ID" value="OQK18353.1"/>
    <property type="molecule type" value="Genomic_DNA"/>
</dbReference>
<dbReference type="GO" id="GO:0016787">
    <property type="term" value="F:hydrolase activity"/>
    <property type="evidence" value="ECO:0007669"/>
    <property type="project" value="InterPro"/>
</dbReference>
<dbReference type="Gene3D" id="3.30.420.40">
    <property type="match status" value="1"/>
</dbReference>
<dbReference type="STRING" id="1420851.AU255_11210"/>
<evidence type="ECO:0000313" key="3">
    <source>
        <dbReference type="Proteomes" id="UP000191980"/>
    </source>
</evidence>
<accession>A0A1V8MAL5</accession>
<dbReference type="Pfam" id="PF01968">
    <property type="entry name" value="Hydantoinase_A"/>
    <property type="match status" value="1"/>
</dbReference>
<gene>
    <name evidence="2" type="ORF">AU255_11210</name>
</gene>
<dbReference type="NCBIfam" id="TIGR03123">
    <property type="entry name" value="one_C_unchar_1"/>
    <property type="match status" value="1"/>
</dbReference>
<comment type="caution">
    <text evidence="2">The sequence shown here is derived from an EMBL/GenBank/DDBJ whole genome shotgun (WGS) entry which is preliminary data.</text>
</comment>
<proteinExistence type="predicted"/>
<dbReference type="Gene3D" id="3.30.420.190">
    <property type="entry name" value="conserved archaeal protein q6m145"/>
    <property type="match status" value="1"/>
</dbReference>
<dbReference type="InterPro" id="IPR002821">
    <property type="entry name" value="Hydantoinase_A"/>
</dbReference>
<dbReference type="InterPro" id="IPR002756">
    <property type="entry name" value="MfnF"/>
</dbReference>
<dbReference type="InterPro" id="IPR043129">
    <property type="entry name" value="ATPase_NBD"/>
</dbReference>
<evidence type="ECO:0000259" key="1">
    <source>
        <dbReference type="Pfam" id="PF01968"/>
    </source>
</evidence>
<dbReference type="Proteomes" id="UP000191980">
    <property type="component" value="Unassembled WGS sequence"/>
</dbReference>
<feature type="domain" description="Hydantoinase A/oxoprolinase" evidence="1">
    <location>
        <begin position="68"/>
        <end position="320"/>
    </location>
</feature>
<evidence type="ECO:0000313" key="2">
    <source>
        <dbReference type="EMBL" id="OQK18353.1"/>
    </source>
</evidence>
<dbReference type="RefSeq" id="WP_080522955.1">
    <property type="nucleotide sequence ID" value="NZ_LPUF01000001.1"/>
</dbReference>
<dbReference type="OrthoDB" id="1792672at2"/>
<dbReference type="AlphaFoldDB" id="A0A1V8MAL5"/>
<dbReference type="SUPFAM" id="SSF53067">
    <property type="entry name" value="Actin-like ATPase domain"/>
    <property type="match status" value="1"/>
</dbReference>
<name>A0A1V8MAL5_9GAMM</name>
<organism evidence="2 3">
    <name type="scientific">Methyloprofundus sedimenti</name>
    <dbReference type="NCBI Taxonomy" id="1420851"/>
    <lineage>
        <taxon>Bacteria</taxon>
        <taxon>Pseudomonadati</taxon>
        <taxon>Pseudomonadota</taxon>
        <taxon>Gammaproteobacteria</taxon>
        <taxon>Methylococcales</taxon>
        <taxon>Methylococcaceae</taxon>
        <taxon>Methyloprofundus</taxon>
    </lineage>
</organism>
<keyword evidence="3" id="KW-1185">Reference proteome</keyword>
<reference evidence="2 3" key="1">
    <citation type="submission" date="2015-12" db="EMBL/GenBank/DDBJ databases">
        <authorList>
            <person name="Shamseldin A."/>
            <person name="Moawad H."/>
            <person name="Abd El-Rahim W.M."/>
            <person name="Sadowsky M.J."/>
        </authorList>
    </citation>
    <scope>NUCLEOTIDE SEQUENCE [LARGE SCALE GENOMIC DNA]</scope>
    <source>
        <strain evidence="2 3">WF1</strain>
    </source>
</reference>